<comment type="caution">
    <text evidence="3">The sequence shown here is derived from an EMBL/GenBank/DDBJ whole genome shotgun (WGS) entry which is preliminary data.</text>
</comment>
<dbReference type="OrthoDB" id="597510at2"/>
<evidence type="ECO:0000313" key="3">
    <source>
        <dbReference type="EMBL" id="PHN01410.1"/>
    </source>
</evidence>
<dbReference type="CDD" id="cd05327">
    <property type="entry name" value="retinol-DH_like_SDR_c_like"/>
    <property type="match status" value="1"/>
</dbReference>
<dbReference type="PANTHER" id="PTHR43157:SF31">
    <property type="entry name" value="PHOSPHATIDYLINOSITOL-GLYCAN BIOSYNTHESIS CLASS F PROTEIN"/>
    <property type="match status" value="1"/>
</dbReference>
<evidence type="ECO:0000313" key="4">
    <source>
        <dbReference type="Proteomes" id="UP000223913"/>
    </source>
</evidence>
<dbReference type="SUPFAM" id="SSF51735">
    <property type="entry name" value="NAD(P)-binding Rossmann-fold domains"/>
    <property type="match status" value="1"/>
</dbReference>
<dbReference type="Gene3D" id="3.40.50.720">
    <property type="entry name" value="NAD(P)-binding Rossmann-like Domain"/>
    <property type="match status" value="1"/>
</dbReference>
<evidence type="ECO:0000256" key="2">
    <source>
        <dbReference type="RuleBase" id="RU000363"/>
    </source>
</evidence>
<dbReference type="InterPro" id="IPR002347">
    <property type="entry name" value="SDR_fam"/>
</dbReference>
<dbReference type="RefSeq" id="WP_099155158.1">
    <property type="nucleotide sequence ID" value="NZ_PDUD01000055.1"/>
</dbReference>
<dbReference type="AlphaFoldDB" id="A0A2D0MZ08"/>
<keyword evidence="1" id="KW-0560">Oxidoreductase</keyword>
<dbReference type="PRINTS" id="PR00081">
    <property type="entry name" value="GDHRDH"/>
</dbReference>
<protein>
    <submittedName>
        <fullName evidence="3">Short-chain dehydrogenase</fullName>
    </submittedName>
</protein>
<dbReference type="GO" id="GO:0016491">
    <property type="term" value="F:oxidoreductase activity"/>
    <property type="evidence" value="ECO:0007669"/>
    <property type="project" value="UniProtKB-KW"/>
</dbReference>
<sequence length="288" mass="32235">MEGKICIVTGANSGIGFETAKALAGKGAEVVMVCRSEDKGQAAREAIMAESKNDKVRLLIADMSSQKQVREVGTEIRDRYPEIDVLVNNAGTWISDLTYTEDGMETVLAVNHLAYFLMTHMLWPALESGGQGRVVNVASDSHMQVKKFDFEDPFLTKSYHGLRSYAQSKLANVMFTYELDRRKPVDHIVANAVQPGLVYTDIGLKRTTWLHAFAWKVRRTLWRGVSPAEGAETSIYLASSPEASDRSGLYWDNCKPKPSSDYTYQTEETARLWELSKEQCGVDDFFNP</sequence>
<dbReference type="EMBL" id="PDUD01000055">
    <property type="protein sequence ID" value="PHN01410.1"/>
    <property type="molecule type" value="Genomic_DNA"/>
</dbReference>
<proteinExistence type="inferred from homology"/>
<dbReference type="PANTHER" id="PTHR43157">
    <property type="entry name" value="PHOSPHATIDYLINOSITOL-GLYCAN BIOSYNTHESIS CLASS F PROTEIN-RELATED"/>
    <property type="match status" value="1"/>
</dbReference>
<organism evidence="3 4">
    <name type="scientific">Flavilitoribacter nigricans (strain ATCC 23147 / DSM 23189 / NBRC 102662 / NCIMB 1420 / SS-2)</name>
    <name type="common">Lewinella nigricans</name>
    <dbReference type="NCBI Taxonomy" id="1122177"/>
    <lineage>
        <taxon>Bacteria</taxon>
        <taxon>Pseudomonadati</taxon>
        <taxon>Bacteroidota</taxon>
        <taxon>Saprospiria</taxon>
        <taxon>Saprospirales</taxon>
        <taxon>Lewinellaceae</taxon>
        <taxon>Flavilitoribacter</taxon>
    </lineage>
</organism>
<dbReference type="Proteomes" id="UP000223913">
    <property type="component" value="Unassembled WGS sequence"/>
</dbReference>
<name>A0A2D0MZ08_FLAN2</name>
<dbReference type="Pfam" id="PF00106">
    <property type="entry name" value="adh_short"/>
    <property type="match status" value="1"/>
</dbReference>
<reference evidence="3 4" key="1">
    <citation type="submission" date="2017-10" db="EMBL/GenBank/DDBJ databases">
        <title>The draft genome sequence of Lewinella nigricans NBRC 102662.</title>
        <authorList>
            <person name="Wang K."/>
        </authorList>
    </citation>
    <scope>NUCLEOTIDE SEQUENCE [LARGE SCALE GENOMIC DNA]</scope>
    <source>
        <strain evidence="3 4">NBRC 102662</strain>
    </source>
</reference>
<dbReference type="InterPro" id="IPR036291">
    <property type="entry name" value="NAD(P)-bd_dom_sf"/>
</dbReference>
<comment type="similarity">
    <text evidence="2">Belongs to the short-chain dehydrogenases/reductases (SDR) family.</text>
</comment>
<evidence type="ECO:0000256" key="1">
    <source>
        <dbReference type="ARBA" id="ARBA00023002"/>
    </source>
</evidence>
<keyword evidence="4" id="KW-1185">Reference proteome</keyword>
<gene>
    <name evidence="3" type="ORF">CRP01_37120</name>
</gene>
<accession>A0A2D0MZ08</accession>
<dbReference type="PRINTS" id="PR00080">
    <property type="entry name" value="SDRFAMILY"/>
</dbReference>